<dbReference type="EMBL" id="VSSQ01003203">
    <property type="protein sequence ID" value="MPM19583.1"/>
    <property type="molecule type" value="Genomic_DNA"/>
</dbReference>
<dbReference type="AlphaFoldDB" id="A0A644XZ76"/>
<comment type="caution">
    <text evidence="1">The sequence shown here is derived from an EMBL/GenBank/DDBJ whole genome shotgun (WGS) entry which is preliminary data.</text>
</comment>
<organism evidence="1">
    <name type="scientific">bioreactor metagenome</name>
    <dbReference type="NCBI Taxonomy" id="1076179"/>
    <lineage>
        <taxon>unclassified sequences</taxon>
        <taxon>metagenomes</taxon>
        <taxon>ecological metagenomes</taxon>
    </lineage>
</organism>
<sequence>MKKIFIFFPLIALFIATSCKCDRKPETKVLTNRIEYDVLVNNDGKMDPVMNNVAEDMRVEFVHFLFAEMKKGKAMNDSGVTIDSSSVLMLMRNLFPDADTTVTDPEIYYKTNTVKINKLRFREKWEYNSENYQIKKTVLAVAPLVELADTLGYAYKAVPLFWIQCDTATNLKEVNVLSSNIISDAVVYNKLDMITCIDSTPAVYFSNLTDPAKTEFFDGLLAAVVDKKLTGYNFFFNPLEDADMRVLKGYSDTLTEFDENNKEVRTIVEHKITAKEFGRIKFAEKWEYSSSPFVFRKTVMAMNPSVFVIDPHYEIVRGFKPLFWTVYDERYLQEMKGKILR</sequence>
<protein>
    <submittedName>
        <fullName evidence="1">Uncharacterized protein</fullName>
    </submittedName>
</protein>
<accession>A0A644XZ76</accession>
<dbReference type="PROSITE" id="PS51257">
    <property type="entry name" value="PROKAR_LIPOPROTEIN"/>
    <property type="match status" value="1"/>
</dbReference>
<gene>
    <name evidence="1" type="ORF">SDC9_66009</name>
</gene>
<evidence type="ECO:0000313" key="1">
    <source>
        <dbReference type="EMBL" id="MPM19583.1"/>
    </source>
</evidence>
<proteinExistence type="predicted"/>
<reference evidence="1" key="1">
    <citation type="submission" date="2019-08" db="EMBL/GenBank/DDBJ databases">
        <authorList>
            <person name="Kucharzyk K."/>
            <person name="Murdoch R.W."/>
            <person name="Higgins S."/>
            <person name="Loffler F."/>
        </authorList>
    </citation>
    <scope>NUCLEOTIDE SEQUENCE</scope>
</reference>
<name>A0A644XZ76_9ZZZZ</name>